<dbReference type="KEGG" id="cmin:NCTC10288_01440"/>
<evidence type="ECO:0000313" key="2">
    <source>
        <dbReference type="EMBL" id="SQI00133.1"/>
    </source>
</evidence>
<protein>
    <submittedName>
        <fullName evidence="2">Uncharacterized protein</fullName>
    </submittedName>
</protein>
<feature type="compositionally biased region" description="Basic residues" evidence="1">
    <location>
        <begin position="1"/>
        <end position="18"/>
    </location>
</feature>
<dbReference type="Proteomes" id="UP000249264">
    <property type="component" value="Chromosome 1"/>
</dbReference>
<evidence type="ECO:0000313" key="3">
    <source>
        <dbReference type="Proteomes" id="UP000249264"/>
    </source>
</evidence>
<gene>
    <name evidence="2" type="ORF">NCTC10288_01440</name>
</gene>
<reference evidence="2 3" key="1">
    <citation type="submission" date="2018-06" db="EMBL/GenBank/DDBJ databases">
        <authorList>
            <consortium name="Pathogen Informatics"/>
            <person name="Doyle S."/>
        </authorList>
    </citation>
    <scope>NUCLEOTIDE SEQUENCE [LARGE SCALE GENOMIC DNA]</scope>
    <source>
        <strain evidence="2 3">NCTC10288</strain>
    </source>
</reference>
<organism evidence="2 3">
    <name type="scientific">Corynebacterium minutissimum</name>
    <dbReference type="NCBI Taxonomy" id="38301"/>
    <lineage>
        <taxon>Bacteria</taxon>
        <taxon>Bacillati</taxon>
        <taxon>Actinomycetota</taxon>
        <taxon>Actinomycetes</taxon>
        <taxon>Mycobacteriales</taxon>
        <taxon>Corynebacteriaceae</taxon>
        <taxon>Corynebacterium</taxon>
    </lineage>
</organism>
<dbReference type="AlphaFoldDB" id="A0A2X4RE50"/>
<proteinExistence type="predicted"/>
<feature type="region of interest" description="Disordered" evidence="1">
    <location>
        <begin position="1"/>
        <end position="25"/>
    </location>
</feature>
<name>A0A2X4RE50_9CORY</name>
<accession>A0A2X4RE50</accession>
<sequence length="170" mass="19605">MGSGKRKKKKLARQRKNAGGKYVPPVVATADDKKVPVSATQDASYKNELVRWTAREIDEVPGAADGCRWDLSANETVELLRFLDDLTKKTWAECENEGTKGHRRNHDHAINELSKAAQNRLRQLDQNEERVFRFRLSGACRLWGFRSGSLFRVLWYDPEHKVYPVKKRHT</sequence>
<dbReference type="EMBL" id="LS483460">
    <property type="protein sequence ID" value="SQI00133.1"/>
    <property type="molecule type" value="Genomic_DNA"/>
</dbReference>
<evidence type="ECO:0000256" key="1">
    <source>
        <dbReference type="SAM" id="MobiDB-lite"/>
    </source>
</evidence>